<keyword evidence="1" id="KW-1133">Transmembrane helix</keyword>
<evidence type="ECO:0000313" key="2">
    <source>
        <dbReference type="EMBL" id="GAA3701300.1"/>
    </source>
</evidence>
<dbReference type="PROSITE" id="PS51257">
    <property type="entry name" value="PROKAR_LIPOPROTEIN"/>
    <property type="match status" value="1"/>
</dbReference>
<accession>A0ABP7D9D6</accession>
<keyword evidence="3" id="KW-1185">Reference proteome</keyword>
<protein>
    <submittedName>
        <fullName evidence="2">Uncharacterized protein</fullName>
    </submittedName>
</protein>
<evidence type="ECO:0000256" key="1">
    <source>
        <dbReference type="SAM" id="Phobius"/>
    </source>
</evidence>
<dbReference type="Proteomes" id="UP001500523">
    <property type="component" value="Unassembled WGS sequence"/>
</dbReference>
<comment type="caution">
    <text evidence="2">The sequence shown here is derived from an EMBL/GenBank/DDBJ whole genome shotgun (WGS) entry which is preliminary data.</text>
</comment>
<evidence type="ECO:0000313" key="3">
    <source>
        <dbReference type="Proteomes" id="UP001500523"/>
    </source>
</evidence>
<gene>
    <name evidence="2" type="ORF">GCM10022268_09040</name>
</gene>
<feature type="transmembrane region" description="Helical" evidence="1">
    <location>
        <begin position="49"/>
        <end position="68"/>
    </location>
</feature>
<sequence>MRWKVLAVAGAFAAAGCLALWLGLSGVMPFFRSLSDGARLVSFRPSDLIPLPIAISMFAFAAMCLMPVPQERTRDRRQREAAAKTWRAATIMLGIAAAGLVMAMAASPIGRTVVSSMVAERGYMLCPEPQDYERRPPLRWHLPEGRCP</sequence>
<name>A0ABP7D9D6_9SPHN</name>
<proteinExistence type="predicted"/>
<feature type="transmembrane region" description="Helical" evidence="1">
    <location>
        <begin position="89"/>
        <end position="109"/>
    </location>
</feature>
<dbReference type="EMBL" id="BAABBF010000002">
    <property type="protein sequence ID" value="GAA3701300.1"/>
    <property type="molecule type" value="Genomic_DNA"/>
</dbReference>
<reference evidence="3" key="1">
    <citation type="journal article" date="2019" name="Int. J. Syst. Evol. Microbiol.">
        <title>The Global Catalogue of Microorganisms (GCM) 10K type strain sequencing project: providing services to taxonomists for standard genome sequencing and annotation.</title>
        <authorList>
            <consortium name="The Broad Institute Genomics Platform"/>
            <consortium name="The Broad Institute Genome Sequencing Center for Infectious Disease"/>
            <person name="Wu L."/>
            <person name="Ma J."/>
        </authorList>
    </citation>
    <scope>NUCLEOTIDE SEQUENCE [LARGE SCALE GENOMIC DNA]</scope>
    <source>
        <strain evidence="3">JCM 17498</strain>
    </source>
</reference>
<keyword evidence="1" id="KW-0472">Membrane</keyword>
<keyword evidence="1" id="KW-0812">Transmembrane</keyword>
<organism evidence="2 3">
    <name type="scientific">Sphingomonas cynarae</name>
    <dbReference type="NCBI Taxonomy" id="930197"/>
    <lineage>
        <taxon>Bacteria</taxon>
        <taxon>Pseudomonadati</taxon>
        <taxon>Pseudomonadota</taxon>
        <taxon>Alphaproteobacteria</taxon>
        <taxon>Sphingomonadales</taxon>
        <taxon>Sphingomonadaceae</taxon>
        <taxon>Sphingomonas</taxon>
    </lineage>
</organism>